<dbReference type="PATRIC" id="fig|1158607.3.peg.1196"/>
<proteinExistence type="predicted"/>
<gene>
    <name evidence="1" type="ORF">UAU_01214</name>
</gene>
<dbReference type="EMBL" id="AJAQ01000011">
    <property type="protein sequence ID" value="EOH95252.1"/>
    <property type="molecule type" value="Genomic_DNA"/>
</dbReference>
<evidence type="ECO:0000313" key="1">
    <source>
        <dbReference type="EMBL" id="EOH95252.1"/>
    </source>
</evidence>
<accession>R2QFG0</accession>
<comment type="caution">
    <text evidence="1">The sequence shown here is derived from an EMBL/GenBank/DDBJ whole genome shotgun (WGS) entry which is preliminary data.</text>
</comment>
<reference evidence="1 2" key="1">
    <citation type="submission" date="2013-02" db="EMBL/GenBank/DDBJ databases">
        <title>The Genome Sequence of Enterococcus pallens BAA-351.</title>
        <authorList>
            <consortium name="The Broad Institute Genome Sequencing Platform"/>
            <consortium name="The Broad Institute Genome Sequencing Center for Infectious Disease"/>
            <person name="Earl A.M."/>
            <person name="Gilmore M.S."/>
            <person name="Lebreton F."/>
            <person name="Walker B."/>
            <person name="Young S.K."/>
            <person name="Zeng Q."/>
            <person name="Gargeya S."/>
            <person name="Fitzgerald M."/>
            <person name="Haas B."/>
            <person name="Abouelleil A."/>
            <person name="Alvarado L."/>
            <person name="Arachchi H.M."/>
            <person name="Berlin A.M."/>
            <person name="Chapman S.B."/>
            <person name="Dewar J."/>
            <person name="Goldberg J."/>
            <person name="Griggs A."/>
            <person name="Gujja S."/>
            <person name="Hansen M."/>
            <person name="Howarth C."/>
            <person name="Imamovic A."/>
            <person name="Larimer J."/>
            <person name="McCowan C."/>
            <person name="Murphy C."/>
            <person name="Neiman D."/>
            <person name="Pearson M."/>
            <person name="Priest M."/>
            <person name="Roberts A."/>
            <person name="Saif S."/>
            <person name="Shea T."/>
            <person name="Sisk P."/>
            <person name="Sykes S."/>
            <person name="Wortman J."/>
            <person name="Nusbaum C."/>
            <person name="Birren B."/>
        </authorList>
    </citation>
    <scope>NUCLEOTIDE SEQUENCE [LARGE SCALE GENOMIC DNA]</scope>
    <source>
        <strain evidence="1 2">ATCC BAA-351</strain>
    </source>
</reference>
<protein>
    <submittedName>
        <fullName evidence="1">Uncharacterized protein</fullName>
    </submittedName>
</protein>
<dbReference type="HOGENOM" id="CLU_2117264_0_0_9"/>
<keyword evidence="2" id="KW-1185">Reference proteome</keyword>
<organism evidence="1 2">
    <name type="scientific">Enterococcus pallens ATCC BAA-351</name>
    <dbReference type="NCBI Taxonomy" id="1158607"/>
    <lineage>
        <taxon>Bacteria</taxon>
        <taxon>Bacillati</taxon>
        <taxon>Bacillota</taxon>
        <taxon>Bacilli</taxon>
        <taxon>Lactobacillales</taxon>
        <taxon>Enterococcaceae</taxon>
        <taxon>Enterococcus</taxon>
    </lineage>
</organism>
<evidence type="ECO:0000313" key="2">
    <source>
        <dbReference type="Proteomes" id="UP000013782"/>
    </source>
</evidence>
<dbReference type="eggNOG" id="COG1479">
    <property type="taxonomic scope" value="Bacteria"/>
</dbReference>
<dbReference type="AlphaFoldDB" id="R2QFG0"/>
<name>R2QFG0_9ENTE</name>
<dbReference type="Proteomes" id="UP000013782">
    <property type="component" value="Unassembled WGS sequence"/>
</dbReference>
<sequence length="114" mass="13114">MVNNTKIKGYSFITDEYQAIATWKEFFINVIRQIADINLNPLIELSKIESPNGLAGIFSNKLNTKNSEVVEGIYVHTSLSNWSKMNYIRQLLDLYKVKCDSLMVDVMVYENKEG</sequence>